<proteinExistence type="predicted"/>
<reference evidence="2" key="1">
    <citation type="journal article" date="2022" name="Mol. Ecol. Resour.">
        <title>The genomes of chicory, endive, great burdock and yacon provide insights into Asteraceae palaeo-polyploidization history and plant inulin production.</title>
        <authorList>
            <person name="Fan W."/>
            <person name="Wang S."/>
            <person name="Wang H."/>
            <person name="Wang A."/>
            <person name="Jiang F."/>
            <person name="Liu H."/>
            <person name="Zhao H."/>
            <person name="Xu D."/>
            <person name="Zhang Y."/>
        </authorList>
    </citation>
    <scope>NUCLEOTIDE SEQUENCE [LARGE SCALE GENOMIC DNA]</scope>
    <source>
        <strain evidence="2">cv. Punajuju</strain>
    </source>
</reference>
<dbReference type="Proteomes" id="UP001055811">
    <property type="component" value="Linkage Group LG01"/>
</dbReference>
<protein>
    <submittedName>
        <fullName evidence="1">Uncharacterized protein</fullName>
    </submittedName>
</protein>
<keyword evidence="2" id="KW-1185">Reference proteome</keyword>
<evidence type="ECO:0000313" key="2">
    <source>
        <dbReference type="Proteomes" id="UP001055811"/>
    </source>
</evidence>
<accession>A0ACB9H3L2</accession>
<organism evidence="1 2">
    <name type="scientific">Cichorium intybus</name>
    <name type="common">Chicory</name>
    <dbReference type="NCBI Taxonomy" id="13427"/>
    <lineage>
        <taxon>Eukaryota</taxon>
        <taxon>Viridiplantae</taxon>
        <taxon>Streptophyta</taxon>
        <taxon>Embryophyta</taxon>
        <taxon>Tracheophyta</taxon>
        <taxon>Spermatophyta</taxon>
        <taxon>Magnoliopsida</taxon>
        <taxon>eudicotyledons</taxon>
        <taxon>Gunneridae</taxon>
        <taxon>Pentapetalae</taxon>
        <taxon>asterids</taxon>
        <taxon>campanulids</taxon>
        <taxon>Asterales</taxon>
        <taxon>Asteraceae</taxon>
        <taxon>Cichorioideae</taxon>
        <taxon>Cichorieae</taxon>
        <taxon>Cichoriinae</taxon>
        <taxon>Cichorium</taxon>
    </lineage>
</organism>
<sequence length="409" mass="45926">MAELQDYKQRRRSHFADSEAMKITRSFGRYLLLLLLLFIQKGYVTAKAFTGTYGINYGRIADNIPSPHEVVTLLKASKIKNVRIYDADHSVLDAFSLSGLDLVVGLPNGLVKEMSENPDHALTWVKENIHAYFPKTHIVGIAVGNEVLGGGDLDLQESLYNAVKNIYNATQKLQLHNIQISTAHSQAVFGTSYPPSSCTFKEEISQNMKKLLTLFSQIGSPFCLNAYPFLAYMGNPDHIDINYALFNPTNGIYDKKVNLHYDNMLDAQIDATYAALEDAGFDKMEVIVTETGWASHGDLNENAATLENARIYNYNLRKRLAKRKGTPRRPNFVLKAYIFALFNENSKPGPTSERNFGLYKPDGRISYDIGFPGLKSSSVNSLKDFRAQNWQWSCVSMLTLFATVLFLSL</sequence>
<gene>
    <name evidence="1" type="ORF">L2E82_03211</name>
</gene>
<name>A0ACB9H3L2_CICIN</name>
<dbReference type="EMBL" id="CM042009">
    <property type="protein sequence ID" value="KAI3790279.1"/>
    <property type="molecule type" value="Genomic_DNA"/>
</dbReference>
<reference evidence="1 2" key="2">
    <citation type="journal article" date="2022" name="Mol. Ecol. Resour.">
        <title>The genomes of chicory, endive, great burdock and yacon provide insights into Asteraceae paleo-polyploidization history and plant inulin production.</title>
        <authorList>
            <person name="Fan W."/>
            <person name="Wang S."/>
            <person name="Wang H."/>
            <person name="Wang A."/>
            <person name="Jiang F."/>
            <person name="Liu H."/>
            <person name="Zhao H."/>
            <person name="Xu D."/>
            <person name="Zhang Y."/>
        </authorList>
    </citation>
    <scope>NUCLEOTIDE SEQUENCE [LARGE SCALE GENOMIC DNA]</scope>
    <source>
        <strain evidence="2">cv. Punajuju</strain>
        <tissue evidence="1">Leaves</tissue>
    </source>
</reference>
<comment type="caution">
    <text evidence="1">The sequence shown here is derived from an EMBL/GenBank/DDBJ whole genome shotgun (WGS) entry which is preliminary data.</text>
</comment>
<evidence type="ECO:0000313" key="1">
    <source>
        <dbReference type="EMBL" id="KAI3790279.1"/>
    </source>
</evidence>